<organism evidence="4">
    <name type="scientific">Guillardia theta (strain CCMP2712)</name>
    <name type="common">Cryptophyte</name>
    <dbReference type="NCBI Taxonomy" id="905079"/>
    <lineage>
        <taxon>Eukaryota</taxon>
        <taxon>Cryptophyceae</taxon>
        <taxon>Pyrenomonadales</taxon>
        <taxon>Geminigeraceae</taxon>
        <taxon>Guillardia</taxon>
    </lineage>
</organism>
<evidence type="ECO:0000313" key="5">
    <source>
        <dbReference type="EnsemblProtists" id="EKX50784"/>
    </source>
</evidence>
<dbReference type="EnsemblProtists" id="EKX50784">
    <property type="protein sequence ID" value="EKX50784"/>
    <property type="gene ID" value="GUITHDRAFT_103374"/>
</dbReference>
<dbReference type="PROSITE" id="PS50304">
    <property type="entry name" value="TUDOR"/>
    <property type="match status" value="1"/>
</dbReference>
<feature type="region of interest" description="Disordered" evidence="2">
    <location>
        <begin position="449"/>
        <end position="472"/>
    </location>
</feature>
<evidence type="ECO:0000256" key="1">
    <source>
        <dbReference type="PROSITE-ProRule" id="PRU00117"/>
    </source>
</evidence>
<feature type="compositionally biased region" description="Basic and acidic residues" evidence="2">
    <location>
        <begin position="295"/>
        <end position="315"/>
    </location>
</feature>
<keyword evidence="6" id="KW-1185">Reference proteome</keyword>
<reference evidence="6" key="2">
    <citation type="submission" date="2012-11" db="EMBL/GenBank/DDBJ databases">
        <authorList>
            <person name="Kuo A."/>
            <person name="Curtis B.A."/>
            <person name="Tanifuji G."/>
            <person name="Burki F."/>
            <person name="Gruber A."/>
            <person name="Irimia M."/>
            <person name="Maruyama S."/>
            <person name="Arias M.C."/>
            <person name="Ball S.G."/>
            <person name="Gile G.H."/>
            <person name="Hirakawa Y."/>
            <person name="Hopkins J.F."/>
            <person name="Rensing S.A."/>
            <person name="Schmutz J."/>
            <person name="Symeonidi A."/>
            <person name="Elias M."/>
            <person name="Eveleigh R.J."/>
            <person name="Herman E.K."/>
            <person name="Klute M.J."/>
            <person name="Nakayama T."/>
            <person name="Obornik M."/>
            <person name="Reyes-Prieto A."/>
            <person name="Armbrust E.V."/>
            <person name="Aves S.J."/>
            <person name="Beiko R.G."/>
            <person name="Coutinho P."/>
            <person name="Dacks J.B."/>
            <person name="Durnford D.G."/>
            <person name="Fast N.M."/>
            <person name="Green B.R."/>
            <person name="Grisdale C."/>
            <person name="Hempe F."/>
            <person name="Henrissat B."/>
            <person name="Hoppner M.P."/>
            <person name="Ishida K.-I."/>
            <person name="Kim E."/>
            <person name="Koreny L."/>
            <person name="Kroth P.G."/>
            <person name="Liu Y."/>
            <person name="Malik S.-B."/>
            <person name="Maier U.G."/>
            <person name="McRose D."/>
            <person name="Mock T."/>
            <person name="Neilson J.A."/>
            <person name="Onodera N.T."/>
            <person name="Poole A.M."/>
            <person name="Pritham E.J."/>
            <person name="Richards T.A."/>
            <person name="Rocap G."/>
            <person name="Roy S.W."/>
            <person name="Sarai C."/>
            <person name="Schaack S."/>
            <person name="Shirato S."/>
            <person name="Slamovits C.H."/>
            <person name="Spencer D.F."/>
            <person name="Suzuki S."/>
            <person name="Worden A.Z."/>
            <person name="Zauner S."/>
            <person name="Barry K."/>
            <person name="Bell C."/>
            <person name="Bharti A.K."/>
            <person name="Crow J.A."/>
            <person name="Grimwood J."/>
            <person name="Kramer R."/>
            <person name="Lindquist E."/>
            <person name="Lucas S."/>
            <person name="Salamov A."/>
            <person name="McFadden G.I."/>
            <person name="Lane C.E."/>
            <person name="Keeling P.J."/>
            <person name="Gray M.W."/>
            <person name="Grigoriev I.V."/>
            <person name="Archibald J.M."/>
        </authorList>
    </citation>
    <scope>NUCLEOTIDE SEQUENCE</scope>
    <source>
        <strain evidence="6">CCMP2712</strain>
    </source>
</reference>
<dbReference type="CDD" id="cd00105">
    <property type="entry name" value="KH-I"/>
    <property type="match status" value="1"/>
</dbReference>
<dbReference type="InterPro" id="IPR036612">
    <property type="entry name" value="KH_dom_type_1_sf"/>
</dbReference>
<feature type="domain" description="Tudor" evidence="3">
    <location>
        <begin position="777"/>
        <end position="844"/>
    </location>
</feature>
<dbReference type="KEGG" id="gtt:GUITHDRAFT_103374"/>
<reference evidence="5" key="3">
    <citation type="submission" date="2015-06" db="UniProtKB">
        <authorList>
            <consortium name="EnsemblProtists"/>
        </authorList>
    </citation>
    <scope>IDENTIFICATION</scope>
</reference>
<evidence type="ECO:0000259" key="3">
    <source>
        <dbReference type="PROSITE" id="PS50304"/>
    </source>
</evidence>
<feature type="region of interest" description="Disordered" evidence="2">
    <location>
        <begin position="562"/>
        <end position="589"/>
    </location>
</feature>
<feature type="compositionally biased region" description="Basic and acidic residues" evidence="2">
    <location>
        <begin position="630"/>
        <end position="641"/>
    </location>
</feature>
<dbReference type="AlphaFoldDB" id="L1JR97"/>
<dbReference type="EMBL" id="JH992977">
    <property type="protein sequence ID" value="EKX50784.1"/>
    <property type="molecule type" value="Genomic_DNA"/>
</dbReference>
<dbReference type="Proteomes" id="UP000011087">
    <property type="component" value="Unassembled WGS sequence"/>
</dbReference>
<feature type="region of interest" description="Disordered" evidence="2">
    <location>
        <begin position="504"/>
        <end position="531"/>
    </location>
</feature>
<dbReference type="CDD" id="cd04508">
    <property type="entry name" value="Tudor_SF"/>
    <property type="match status" value="1"/>
</dbReference>
<feature type="compositionally biased region" description="Basic and acidic residues" evidence="2">
    <location>
        <begin position="572"/>
        <end position="583"/>
    </location>
</feature>
<sequence>MFNPLSEGLERTEWILYRDGEVVTTITEDELDAADPLQGGGTSLTDPIAAARMGPMSMMFDAFSALFGMMDRSKSRTADPGLGYRLFEDGLGFGEKKAPEVIDGAKLAEAMENEAKAADKATEKATPIEKSKEEVEQEKRDQAWILIRREGILQLKEAEIKLRAGVFDEAESIVSTAIARFQEQLSTGTVAAEDLIEQGKSLQLEISRCAKGQVEARAEAIRLADEAGQWLKNGDLDSAIIYAERAQGALREVETYYGRITTEELTKVLEIKVLSDIVGVMQEMEQQKQQSSEASVKRQQVEEKKRQELVDSKRSGKIRNQEIKQIKSKNSGGRFAEAVDLAERAIFSFGEAGRKGYRKAETEMKSCKSILDRALIGLEEKSVPMVDENEVLESLFSVESIDLSGGEEPSVAKPRSSPGPILSLDMLRSSPEKLAPASSSLYEALKTASKAPAEQKAPEAAREEKKAAAATAGGATVVRESYDMLRSSPEKLAPASSSLYEALKTASKAPAEQKAPEAAREEKKAAAATAGGATVVRESYDMLRSSPEKLAPASSSLYEALKTASKAPAEQKAPEAAREEKKAAAATAGGATVVRESYDMLRSSPEKLAPASSSLYEALKTASKAPAEQKAPEAAREEKKAAAATGGGATVVRESYDMLRSSPEKLAPASSSLFEALKTASKAPAEQKEIYKSDPTTPTEEKSKDSSQVKVLVAVDWSEVELYSQPISKIAAEMAQMSLLKKQRNEKYAQSFSEEKSEEESTSWEALKPVSKPERPQLAVGTLVEAKWYEDNKWYEAEVLEVTKDGKYTIVSHRGTWQMFTEYGDEQETDPKDLKLKEFKPTEKNIPRSSSSFSASESSYASLGLKKPLDRSESIIEAARRQQELQPISGTTMVTLNKGGVAVGEKRYEMNVKYHGILLGKKGLTVKAIEQASGAKISFEKDPVGAIVIRGTEKQREEAWKLVKGVQATLPQLLTQIRELKSRPNLTGRLQDKDQVWPVAINEAIARARGQDAS</sequence>
<dbReference type="SUPFAM" id="SSF54791">
    <property type="entry name" value="Eukaryotic type KH-domain (KH-domain type I)"/>
    <property type="match status" value="1"/>
</dbReference>
<feature type="compositionally biased region" description="Basic and acidic residues" evidence="2">
    <location>
        <begin position="514"/>
        <end position="525"/>
    </location>
</feature>
<feature type="region of interest" description="Disordered" evidence="2">
    <location>
        <begin position="288"/>
        <end position="315"/>
    </location>
</feature>
<gene>
    <name evidence="4" type="ORF">GUITHDRAFT_103374</name>
</gene>
<evidence type="ECO:0000313" key="4">
    <source>
        <dbReference type="EMBL" id="EKX50784.1"/>
    </source>
</evidence>
<dbReference type="GO" id="GO:0005739">
    <property type="term" value="C:mitochondrion"/>
    <property type="evidence" value="ECO:0007669"/>
    <property type="project" value="UniProtKB-ARBA"/>
</dbReference>
<evidence type="ECO:0000256" key="2">
    <source>
        <dbReference type="SAM" id="MobiDB-lite"/>
    </source>
</evidence>
<dbReference type="Pfam" id="PF00013">
    <property type="entry name" value="KH_1"/>
    <property type="match status" value="1"/>
</dbReference>
<dbReference type="OrthoDB" id="6247936at2759"/>
<dbReference type="HOGENOM" id="CLU_297264_0_0_1"/>
<feature type="region of interest" description="Disordered" evidence="2">
    <location>
        <begin position="677"/>
        <end position="707"/>
    </location>
</feature>
<feature type="region of interest" description="Disordered" evidence="2">
    <location>
        <begin position="620"/>
        <end position="647"/>
    </location>
</feature>
<keyword evidence="1" id="KW-0694">RNA-binding</keyword>
<feature type="compositionally biased region" description="Basic and acidic residues" evidence="2">
    <location>
        <begin position="456"/>
        <end position="467"/>
    </location>
</feature>
<accession>L1JR97</accession>
<dbReference type="PaxDb" id="55529-EKX50784"/>
<dbReference type="Gene3D" id="2.30.30.140">
    <property type="match status" value="1"/>
</dbReference>
<name>L1JR97_GUITC</name>
<proteinExistence type="predicted"/>
<protein>
    <recommendedName>
        <fullName evidence="3">Tudor domain-containing protein</fullName>
    </recommendedName>
</protein>
<dbReference type="SMART" id="SM00322">
    <property type="entry name" value="KH"/>
    <property type="match status" value="1"/>
</dbReference>
<evidence type="ECO:0000313" key="6">
    <source>
        <dbReference type="Proteomes" id="UP000011087"/>
    </source>
</evidence>
<dbReference type="SMART" id="SM00333">
    <property type="entry name" value="TUDOR"/>
    <property type="match status" value="1"/>
</dbReference>
<dbReference type="PROSITE" id="PS50084">
    <property type="entry name" value="KH_TYPE_1"/>
    <property type="match status" value="1"/>
</dbReference>
<reference evidence="4 6" key="1">
    <citation type="journal article" date="2012" name="Nature">
        <title>Algal genomes reveal evolutionary mosaicism and the fate of nucleomorphs.</title>
        <authorList>
            <consortium name="DOE Joint Genome Institute"/>
            <person name="Curtis B.A."/>
            <person name="Tanifuji G."/>
            <person name="Burki F."/>
            <person name="Gruber A."/>
            <person name="Irimia M."/>
            <person name="Maruyama S."/>
            <person name="Arias M.C."/>
            <person name="Ball S.G."/>
            <person name="Gile G.H."/>
            <person name="Hirakawa Y."/>
            <person name="Hopkins J.F."/>
            <person name="Kuo A."/>
            <person name="Rensing S.A."/>
            <person name="Schmutz J."/>
            <person name="Symeonidi A."/>
            <person name="Elias M."/>
            <person name="Eveleigh R.J."/>
            <person name="Herman E.K."/>
            <person name="Klute M.J."/>
            <person name="Nakayama T."/>
            <person name="Obornik M."/>
            <person name="Reyes-Prieto A."/>
            <person name="Armbrust E.V."/>
            <person name="Aves S.J."/>
            <person name="Beiko R.G."/>
            <person name="Coutinho P."/>
            <person name="Dacks J.B."/>
            <person name="Durnford D.G."/>
            <person name="Fast N.M."/>
            <person name="Green B.R."/>
            <person name="Grisdale C.J."/>
            <person name="Hempel F."/>
            <person name="Henrissat B."/>
            <person name="Hoppner M.P."/>
            <person name="Ishida K."/>
            <person name="Kim E."/>
            <person name="Koreny L."/>
            <person name="Kroth P.G."/>
            <person name="Liu Y."/>
            <person name="Malik S.B."/>
            <person name="Maier U.G."/>
            <person name="McRose D."/>
            <person name="Mock T."/>
            <person name="Neilson J.A."/>
            <person name="Onodera N.T."/>
            <person name="Poole A.M."/>
            <person name="Pritham E.J."/>
            <person name="Richards T.A."/>
            <person name="Rocap G."/>
            <person name="Roy S.W."/>
            <person name="Sarai C."/>
            <person name="Schaack S."/>
            <person name="Shirato S."/>
            <person name="Slamovits C.H."/>
            <person name="Spencer D.F."/>
            <person name="Suzuki S."/>
            <person name="Worden A.Z."/>
            <person name="Zauner S."/>
            <person name="Barry K."/>
            <person name="Bell C."/>
            <person name="Bharti A.K."/>
            <person name="Crow J.A."/>
            <person name="Grimwood J."/>
            <person name="Kramer R."/>
            <person name="Lindquist E."/>
            <person name="Lucas S."/>
            <person name="Salamov A."/>
            <person name="McFadden G.I."/>
            <person name="Lane C.E."/>
            <person name="Keeling P.J."/>
            <person name="Gray M.W."/>
            <person name="Grigoriev I.V."/>
            <person name="Archibald J.M."/>
        </authorList>
    </citation>
    <scope>NUCLEOTIDE SEQUENCE</scope>
    <source>
        <strain evidence="4 6">CCMP2712</strain>
    </source>
</reference>
<dbReference type="RefSeq" id="XP_005837764.1">
    <property type="nucleotide sequence ID" value="XM_005837707.1"/>
</dbReference>
<dbReference type="InterPro" id="IPR004088">
    <property type="entry name" value="KH_dom_type_1"/>
</dbReference>
<dbReference type="GO" id="GO:0003723">
    <property type="term" value="F:RNA binding"/>
    <property type="evidence" value="ECO:0007669"/>
    <property type="project" value="UniProtKB-UniRule"/>
</dbReference>
<dbReference type="InterPro" id="IPR004087">
    <property type="entry name" value="KH_dom"/>
</dbReference>
<dbReference type="GeneID" id="17307373"/>
<dbReference type="InterPro" id="IPR002999">
    <property type="entry name" value="Tudor"/>
</dbReference>
<dbReference type="SUPFAM" id="SSF63748">
    <property type="entry name" value="Tudor/PWWP/MBT"/>
    <property type="match status" value="1"/>
</dbReference>
<dbReference type="Gene3D" id="3.30.1370.10">
    <property type="entry name" value="K Homology domain, type 1"/>
    <property type="match status" value="1"/>
</dbReference>